<dbReference type="GO" id="GO:0016758">
    <property type="term" value="F:hexosyltransferase activity"/>
    <property type="evidence" value="ECO:0007669"/>
    <property type="project" value="InterPro"/>
</dbReference>
<dbReference type="EMBL" id="VUNL01000002">
    <property type="protein sequence ID" value="MSV24120.1"/>
    <property type="molecule type" value="Genomic_DNA"/>
</dbReference>
<accession>A0A6I2UVK6</accession>
<keyword evidence="8" id="KW-1185">Reference proteome</keyword>
<keyword evidence="4" id="KW-0808">Transferase</keyword>
<evidence type="ECO:0000313" key="8">
    <source>
        <dbReference type="Proteomes" id="UP000430222"/>
    </source>
</evidence>
<evidence type="ECO:0000313" key="7">
    <source>
        <dbReference type="EMBL" id="MSV24120.1"/>
    </source>
</evidence>
<dbReference type="Gene3D" id="3.40.50.2000">
    <property type="entry name" value="Glycogen Phosphorylase B"/>
    <property type="match status" value="1"/>
</dbReference>
<comment type="similarity">
    <text evidence="2">Belongs to the glycosyltransferase 28 family.</text>
</comment>
<dbReference type="InterPro" id="IPR050519">
    <property type="entry name" value="Glycosyltransf_28_UgtP"/>
</dbReference>
<dbReference type="InterPro" id="IPR009695">
    <property type="entry name" value="Diacylglyc_glucosyltr_N"/>
</dbReference>
<proteinExistence type="inferred from homology"/>
<evidence type="ECO:0000256" key="3">
    <source>
        <dbReference type="ARBA" id="ARBA00022676"/>
    </source>
</evidence>
<reference evidence="7 8" key="1">
    <citation type="submission" date="2019-08" db="EMBL/GenBank/DDBJ databases">
        <title>In-depth cultivation of the pig gut microbiome towards novel bacterial diversity and tailored functional studies.</title>
        <authorList>
            <person name="Wylensek D."/>
            <person name="Hitch T.C.A."/>
            <person name="Clavel T."/>
        </authorList>
    </citation>
    <scope>NUCLEOTIDE SEQUENCE [LARGE SCALE GENOMIC DNA]</scope>
    <source>
        <strain evidence="8">WCA-380-WT-3B3</strain>
    </source>
</reference>
<dbReference type="SUPFAM" id="SSF53756">
    <property type="entry name" value="UDP-Glycosyltransferase/glycogen phosphorylase"/>
    <property type="match status" value="1"/>
</dbReference>
<dbReference type="Proteomes" id="UP000430222">
    <property type="component" value="Unassembled WGS sequence"/>
</dbReference>
<dbReference type="PANTHER" id="PTHR43025">
    <property type="entry name" value="MONOGALACTOSYLDIACYLGLYCEROL SYNTHASE"/>
    <property type="match status" value="1"/>
</dbReference>
<dbReference type="InterPro" id="IPR007235">
    <property type="entry name" value="Glyco_trans_28_C"/>
</dbReference>
<evidence type="ECO:0000256" key="1">
    <source>
        <dbReference type="ARBA" id="ARBA00004370"/>
    </source>
</evidence>
<feature type="domain" description="Glycosyl transferase family 28 C-terminal" evidence="5">
    <location>
        <begin position="246"/>
        <end position="358"/>
    </location>
</feature>
<comment type="caution">
    <text evidence="7">The sequence shown here is derived from an EMBL/GenBank/DDBJ whole genome shotgun (WGS) entry which is preliminary data.</text>
</comment>
<keyword evidence="3" id="KW-0328">Glycosyltransferase</keyword>
<dbReference type="GO" id="GO:0016020">
    <property type="term" value="C:membrane"/>
    <property type="evidence" value="ECO:0007669"/>
    <property type="project" value="UniProtKB-SubCell"/>
</dbReference>
<gene>
    <name evidence="7" type="ORF">FYJ78_02745</name>
</gene>
<feature type="domain" description="Diacylglycerol glucosyltransferase N-terminal" evidence="6">
    <location>
        <begin position="34"/>
        <end position="199"/>
    </location>
</feature>
<evidence type="ECO:0000256" key="2">
    <source>
        <dbReference type="ARBA" id="ARBA00006962"/>
    </source>
</evidence>
<organism evidence="7 8">
    <name type="scientific">Selenomonas montiformis</name>
    <dbReference type="NCBI Taxonomy" id="2652285"/>
    <lineage>
        <taxon>Bacteria</taxon>
        <taxon>Bacillati</taxon>
        <taxon>Bacillota</taxon>
        <taxon>Negativicutes</taxon>
        <taxon>Selenomonadales</taxon>
        <taxon>Selenomonadaceae</taxon>
        <taxon>Selenomonas</taxon>
    </lineage>
</organism>
<dbReference type="GO" id="GO:0009247">
    <property type="term" value="P:glycolipid biosynthetic process"/>
    <property type="evidence" value="ECO:0007669"/>
    <property type="project" value="InterPro"/>
</dbReference>
<dbReference type="Pfam" id="PF06925">
    <property type="entry name" value="MGDG_synth"/>
    <property type="match status" value="1"/>
</dbReference>
<dbReference type="AlphaFoldDB" id="A0A6I2UVK6"/>
<name>A0A6I2UVK6_9FIRM</name>
<protein>
    <submittedName>
        <fullName evidence="7">Galactosyldiacylglycerol synthase</fullName>
    </submittedName>
</protein>
<dbReference type="PANTHER" id="PTHR43025:SF3">
    <property type="entry name" value="MONOGALACTOSYLDIACYLGLYCEROL SYNTHASE 1, CHLOROPLASTIC"/>
    <property type="match status" value="1"/>
</dbReference>
<sequence length="393" mass="43455">MWYNKQRTRRRREGEKTLTARRVLILTASIGSGHIKAAEAVRRELQQQMPEAEIVTVDFMSRQISLLHWLMKQIYLKMLAFVPNLYDVFYRIAGGASGGSLVQKAFSVVMLPVISRLIERFHPDAVICTHPFPEGAVSLWKRRHQSNLPLAVVMTDYSLHQIWLYPGVTQYFMATEAMREEMIARNFSEQSLYADGIPVDGRLAFLPGKEAVRAELDLPDGCPAVLLMGGGLGLGGIAPTLQELESIHERLALLVVAGHNEALLAEAKRFAKTSRHLVRVWGYTEQAHRLMQAADLLITKPGALTISEAFVLGLPMLLHDPIPGPETENAVYATKNGAAVWLHPGERLAAAVRDLLGGGCLERMRQHALACGRPDAARVIAGRIAGGILRQIL</sequence>
<evidence type="ECO:0000259" key="6">
    <source>
        <dbReference type="Pfam" id="PF06925"/>
    </source>
</evidence>
<evidence type="ECO:0000256" key="4">
    <source>
        <dbReference type="ARBA" id="ARBA00022679"/>
    </source>
</evidence>
<comment type="subcellular location">
    <subcellularLocation>
        <location evidence="1">Membrane</location>
    </subcellularLocation>
</comment>
<evidence type="ECO:0000259" key="5">
    <source>
        <dbReference type="Pfam" id="PF04101"/>
    </source>
</evidence>
<dbReference type="Pfam" id="PF04101">
    <property type="entry name" value="Glyco_tran_28_C"/>
    <property type="match status" value="1"/>
</dbReference>